<name>A0A2Z7DFU3_9LAMI</name>
<evidence type="ECO:0000313" key="1">
    <source>
        <dbReference type="EMBL" id="KZV58778.1"/>
    </source>
</evidence>
<proteinExistence type="predicted"/>
<dbReference type="Proteomes" id="UP000250235">
    <property type="component" value="Unassembled WGS sequence"/>
</dbReference>
<dbReference type="EMBL" id="KQ986335">
    <property type="protein sequence ID" value="KZV58778.1"/>
    <property type="molecule type" value="Genomic_DNA"/>
</dbReference>
<protein>
    <submittedName>
        <fullName evidence="1">Uncharacterized protein</fullName>
    </submittedName>
</protein>
<dbReference type="AlphaFoldDB" id="A0A2Z7DFU3"/>
<gene>
    <name evidence="1" type="ORF">F511_28745</name>
</gene>
<evidence type="ECO:0000313" key="2">
    <source>
        <dbReference type="Proteomes" id="UP000250235"/>
    </source>
</evidence>
<keyword evidence="2" id="KW-1185">Reference proteome</keyword>
<reference evidence="1 2" key="1">
    <citation type="journal article" date="2015" name="Proc. Natl. Acad. Sci. U.S.A.">
        <title>The resurrection genome of Boea hygrometrica: A blueprint for survival of dehydration.</title>
        <authorList>
            <person name="Xiao L."/>
            <person name="Yang G."/>
            <person name="Zhang L."/>
            <person name="Yang X."/>
            <person name="Zhao S."/>
            <person name="Ji Z."/>
            <person name="Zhou Q."/>
            <person name="Hu M."/>
            <person name="Wang Y."/>
            <person name="Chen M."/>
            <person name="Xu Y."/>
            <person name="Jin H."/>
            <person name="Xiao X."/>
            <person name="Hu G."/>
            <person name="Bao F."/>
            <person name="Hu Y."/>
            <person name="Wan P."/>
            <person name="Li L."/>
            <person name="Deng X."/>
            <person name="Kuang T."/>
            <person name="Xiang C."/>
            <person name="Zhu J.K."/>
            <person name="Oliver M.J."/>
            <person name="He Y."/>
        </authorList>
    </citation>
    <scope>NUCLEOTIDE SEQUENCE [LARGE SCALE GENOMIC DNA]</scope>
    <source>
        <strain evidence="2">cv. XS01</strain>
    </source>
</reference>
<sequence>MFHLYRHNQSTHGWKPRACNTLELVSRLLVLFGVLWIRFKELNKRVLQTRDGFMVGEQYWGKKKIWSWL</sequence>
<accession>A0A2Z7DFU3</accession>
<organism evidence="1 2">
    <name type="scientific">Dorcoceras hygrometricum</name>
    <dbReference type="NCBI Taxonomy" id="472368"/>
    <lineage>
        <taxon>Eukaryota</taxon>
        <taxon>Viridiplantae</taxon>
        <taxon>Streptophyta</taxon>
        <taxon>Embryophyta</taxon>
        <taxon>Tracheophyta</taxon>
        <taxon>Spermatophyta</taxon>
        <taxon>Magnoliopsida</taxon>
        <taxon>eudicotyledons</taxon>
        <taxon>Gunneridae</taxon>
        <taxon>Pentapetalae</taxon>
        <taxon>asterids</taxon>
        <taxon>lamiids</taxon>
        <taxon>Lamiales</taxon>
        <taxon>Gesneriaceae</taxon>
        <taxon>Didymocarpoideae</taxon>
        <taxon>Trichosporeae</taxon>
        <taxon>Loxocarpinae</taxon>
        <taxon>Dorcoceras</taxon>
    </lineage>
</organism>